<feature type="region of interest" description="Disordered" evidence="3">
    <location>
        <begin position="286"/>
        <end position="322"/>
    </location>
</feature>
<accession>A0A151IQA9</accession>
<gene>
    <name evidence="5" type="ORF">ALC62_00699</name>
</gene>
<keyword evidence="1" id="KW-0677">Repeat</keyword>
<dbReference type="SUPFAM" id="SSF54791">
    <property type="entry name" value="Eukaryotic type KH-domain (KH-domain type I)"/>
    <property type="match status" value="3"/>
</dbReference>
<feature type="domain" description="K Homology" evidence="4">
    <location>
        <begin position="26"/>
        <end position="94"/>
    </location>
</feature>
<dbReference type="Pfam" id="PF00013">
    <property type="entry name" value="KH_1"/>
    <property type="match status" value="2"/>
</dbReference>
<feature type="compositionally biased region" description="Low complexity" evidence="3">
    <location>
        <begin position="311"/>
        <end position="320"/>
    </location>
</feature>
<dbReference type="CDD" id="cd22434">
    <property type="entry name" value="KH-I_HNRNPK_rpt3"/>
    <property type="match status" value="1"/>
</dbReference>
<sequence length="388" mass="40782">MKREAEAGAMTGSGGPTSPHKRYRQGDDELRLLIPSKVAGSIIGKGGQNITKLRSQYKASIIVPDCPGPERVLTISSDLPTVLQVLNEVVPNLEETPILKAFYLHSKNCRCKFNITSIYNSPFRSGSRRSILSTVNVTYLKFPRFIVIKDNITRFSWRKTGARIKIYSNTCPRSTDRLISICGKPTTCIECIRELIATIKTSPLKGVNNPYDPHNFDDFYADDYGGYGNADGGQGKVGGFGGPGRGGGGGGGYDGGRGGGGYGGSGNRGGPPPYGGGNYNGDGWGMQGGAPNGLSGGGNTGMGGPMGGNNQGNQGNMSGNKTSTQVTIPKDLAGAIIGKGGARIRKIRSDSGAGITIDEPLPGSNDRIITITGVPSQIQMAQYLLQQR</sequence>
<evidence type="ECO:0000256" key="3">
    <source>
        <dbReference type="SAM" id="MobiDB-lite"/>
    </source>
</evidence>
<feature type="compositionally biased region" description="Gly residues" evidence="3">
    <location>
        <begin position="286"/>
        <end position="310"/>
    </location>
</feature>
<dbReference type="CDD" id="cd22432">
    <property type="entry name" value="KH-I_HNRNPK_rpt1"/>
    <property type="match status" value="1"/>
</dbReference>
<dbReference type="PANTHER" id="PTHR10288">
    <property type="entry name" value="KH DOMAIN CONTAINING RNA BINDING PROTEIN"/>
    <property type="match status" value="1"/>
</dbReference>
<feature type="region of interest" description="Disordered" evidence="3">
    <location>
        <begin position="1"/>
        <end position="23"/>
    </location>
</feature>
<dbReference type="GO" id="GO:1990904">
    <property type="term" value="C:ribonucleoprotein complex"/>
    <property type="evidence" value="ECO:0007669"/>
    <property type="project" value="UniProtKB-KW"/>
</dbReference>
<proteinExistence type="predicted"/>
<dbReference type="STRING" id="456900.A0A151IQA9"/>
<name>A0A151IQA9_9HYME</name>
<dbReference type="SMART" id="SM00322">
    <property type="entry name" value="KH"/>
    <property type="match status" value="2"/>
</dbReference>
<dbReference type="EMBL" id="KQ976782">
    <property type="protein sequence ID" value="KYN08316.1"/>
    <property type="molecule type" value="Genomic_DNA"/>
</dbReference>
<dbReference type="Gene3D" id="3.30.1370.10">
    <property type="entry name" value="K Homology domain, type 1"/>
    <property type="match status" value="2"/>
</dbReference>
<evidence type="ECO:0000313" key="6">
    <source>
        <dbReference type="Proteomes" id="UP000078542"/>
    </source>
</evidence>
<keyword evidence="5" id="KW-0687">Ribonucleoprotein</keyword>
<dbReference type="GO" id="GO:0003723">
    <property type="term" value="F:RNA binding"/>
    <property type="evidence" value="ECO:0007669"/>
    <property type="project" value="UniProtKB-UniRule"/>
</dbReference>
<evidence type="ECO:0000259" key="4">
    <source>
        <dbReference type="SMART" id="SM00322"/>
    </source>
</evidence>
<reference evidence="5 6" key="1">
    <citation type="submission" date="2016-03" db="EMBL/GenBank/DDBJ databases">
        <title>Cyphomyrmex costatus WGS genome.</title>
        <authorList>
            <person name="Nygaard S."/>
            <person name="Hu H."/>
            <person name="Boomsma J."/>
            <person name="Zhang G."/>
        </authorList>
    </citation>
    <scope>NUCLEOTIDE SEQUENCE [LARGE SCALE GENOMIC DNA]</scope>
    <source>
        <strain evidence="5">MS0001</strain>
        <tissue evidence="5">Whole body</tissue>
    </source>
</reference>
<dbReference type="GO" id="GO:0010468">
    <property type="term" value="P:regulation of gene expression"/>
    <property type="evidence" value="ECO:0007669"/>
    <property type="project" value="UniProtKB-ARBA"/>
</dbReference>
<keyword evidence="6" id="KW-1185">Reference proteome</keyword>
<keyword evidence="2" id="KW-0694">RNA-binding</keyword>
<dbReference type="Proteomes" id="UP000078542">
    <property type="component" value="Unassembled WGS sequence"/>
</dbReference>
<evidence type="ECO:0000313" key="5">
    <source>
        <dbReference type="EMBL" id="KYN08316.1"/>
    </source>
</evidence>
<protein>
    <submittedName>
        <fullName evidence="5">Heterogeneous nuclear ribonucleoprotein K</fullName>
    </submittedName>
</protein>
<dbReference type="InterPro" id="IPR004087">
    <property type="entry name" value="KH_dom"/>
</dbReference>
<dbReference type="AlphaFoldDB" id="A0A151IQA9"/>
<feature type="domain" description="K Homology" evidence="4">
    <location>
        <begin position="320"/>
        <end position="388"/>
    </location>
</feature>
<dbReference type="InterPro" id="IPR036612">
    <property type="entry name" value="KH_dom_type_1_sf"/>
</dbReference>
<dbReference type="PROSITE" id="PS50084">
    <property type="entry name" value="KH_TYPE_1"/>
    <property type="match status" value="2"/>
</dbReference>
<evidence type="ECO:0000256" key="1">
    <source>
        <dbReference type="ARBA" id="ARBA00022737"/>
    </source>
</evidence>
<organism evidence="5 6">
    <name type="scientific">Cyphomyrmex costatus</name>
    <dbReference type="NCBI Taxonomy" id="456900"/>
    <lineage>
        <taxon>Eukaryota</taxon>
        <taxon>Metazoa</taxon>
        <taxon>Ecdysozoa</taxon>
        <taxon>Arthropoda</taxon>
        <taxon>Hexapoda</taxon>
        <taxon>Insecta</taxon>
        <taxon>Pterygota</taxon>
        <taxon>Neoptera</taxon>
        <taxon>Endopterygota</taxon>
        <taxon>Hymenoptera</taxon>
        <taxon>Apocrita</taxon>
        <taxon>Aculeata</taxon>
        <taxon>Formicoidea</taxon>
        <taxon>Formicidae</taxon>
        <taxon>Myrmicinae</taxon>
        <taxon>Cyphomyrmex</taxon>
    </lineage>
</organism>
<dbReference type="InterPro" id="IPR004088">
    <property type="entry name" value="KH_dom_type_1"/>
</dbReference>
<evidence type="ECO:0000256" key="2">
    <source>
        <dbReference type="PROSITE-ProRule" id="PRU00117"/>
    </source>
</evidence>